<dbReference type="Proteomes" id="UP000437931">
    <property type="component" value="Unassembled WGS sequence"/>
</dbReference>
<dbReference type="AlphaFoldDB" id="A0A6N7QKE6"/>
<evidence type="ECO:0000313" key="4">
    <source>
        <dbReference type="Proteomes" id="UP000437931"/>
    </source>
</evidence>
<feature type="transmembrane region" description="Helical" evidence="1">
    <location>
        <begin position="50"/>
        <end position="67"/>
    </location>
</feature>
<reference evidence="4 5" key="1">
    <citation type="submission" date="2019-11" db="EMBL/GenBank/DDBJ databases">
        <title>First report of rice panicle blight caused by Xanthomonas sp. in Iran.</title>
        <authorList>
            <person name="Mirghasempour S.A."/>
            <person name="Huang S."/>
            <person name="Brady C.L."/>
            <person name="Studholme D.J."/>
        </authorList>
    </citation>
    <scope>NUCLEOTIDE SEQUENCE [LARGE SCALE GENOMIC DNA]</scope>
    <source>
        <strain evidence="2 5">ASD011</strain>
        <strain evidence="4">SAM114</strain>
    </source>
</reference>
<evidence type="ECO:0000313" key="2">
    <source>
        <dbReference type="EMBL" id="MRH02615.1"/>
    </source>
</evidence>
<accession>A0A6N7QKE6</accession>
<protein>
    <submittedName>
        <fullName evidence="2">Uncharacterized protein</fullName>
    </submittedName>
</protein>
<reference evidence="3" key="2">
    <citation type="journal article" date="2020" name="Plant Dis.">
        <title>A Grain Rot of Rice in Iran Caused by a Xanthomonas Strain Closely Related to X. sacchari.</title>
        <authorList>
            <person name="Mirghasempour S.A."/>
            <person name="Huang S."/>
            <person name="Studholme D.J."/>
            <person name="Brady C.L."/>
        </authorList>
    </citation>
    <scope>NUCLEOTIDE SEQUENCE</scope>
    <source>
        <strain evidence="3">SAM114</strain>
    </source>
</reference>
<feature type="transmembrane region" description="Helical" evidence="1">
    <location>
        <begin position="79"/>
        <end position="100"/>
    </location>
</feature>
<dbReference type="RefSeq" id="WP_153753426.1">
    <property type="nucleotide sequence ID" value="NZ_WJPM01000025.1"/>
</dbReference>
<dbReference type="EMBL" id="WJPM01000025">
    <property type="protein sequence ID" value="MRH76916.1"/>
    <property type="molecule type" value="Genomic_DNA"/>
</dbReference>
<evidence type="ECO:0000313" key="5">
    <source>
        <dbReference type="Proteomes" id="UP000439314"/>
    </source>
</evidence>
<organism evidence="2 5">
    <name type="scientific">Xanthomonas sontii</name>
    <dbReference type="NCBI Taxonomy" id="2650745"/>
    <lineage>
        <taxon>Bacteria</taxon>
        <taxon>Pseudomonadati</taxon>
        <taxon>Pseudomonadota</taxon>
        <taxon>Gammaproteobacteria</taxon>
        <taxon>Lysobacterales</taxon>
        <taxon>Lysobacteraceae</taxon>
        <taxon>Xanthomonas</taxon>
    </lineage>
</organism>
<comment type="caution">
    <text evidence="2">The sequence shown here is derived from an EMBL/GenBank/DDBJ whole genome shotgun (WGS) entry which is preliminary data.</text>
</comment>
<gene>
    <name evidence="2" type="ORF">GIY21_20140</name>
    <name evidence="3" type="ORF">GIY22_20000</name>
</gene>
<dbReference type="EMBL" id="WJPN01000025">
    <property type="protein sequence ID" value="MRH02615.1"/>
    <property type="molecule type" value="Genomic_DNA"/>
</dbReference>
<keyword evidence="1" id="KW-0812">Transmembrane</keyword>
<keyword evidence="1" id="KW-0472">Membrane</keyword>
<evidence type="ECO:0000256" key="1">
    <source>
        <dbReference type="SAM" id="Phobius"/>
    </source>
</evidence>
<sequence length="108" mass="11838">MINCVALTILVCSALLLTMFSWVTLFAFRDIAEVVCCRPLPIRIAPDRQIAFLSAIVGLTFASLYILRKSAAKEEWRIGYWSSVASVGLMCANIAFYLGVNAGLFRGG</sequence>
<keyword evidence="1" id="KW-1133">Transmembrane helix</keyword>
<dbReference type="Proteomes" id="UP000439314">
    <property type="component" value="Unassembled WGS sequence"/>
</dbReference>
<name>A0A6N7QKE6_9XANT</name>
<proteinExistence type="predicted"/>
<evidence type="ECO:0000313" key="3">
    <source>
        <dbReference type="EMBL" id="MRH76916.1"/>
    </source>
</evidence>
<keyword evidence="4" id="KW-1185">Reference proteome</keyword>